<feature type="binding site" evidence="5">
    <location>
        <position position="201"/>
    </location>
    <ligand>
        <name>Fe cation</name>
        <dbReference type="ChEBI" id="CHEBI:24875"/>
        <note>catalytic</note>
    </ligand>
</feature>
<dbReference type="GO" id="GO:0010436">
    <property type="term" value="F:carotenoid dioxygenase activity"/>
    <property type="evidence" value="ECO:0007669"/>
    <property type="project" value="TreeGrafter"/>
</dbReference>
<organism evidence="7 8">
    <name type="scientific">Nocardia panacis</name>
    <dbReference type="NCBI Taxonomy" id="2340916"/>
    <lineage>
        <taxon>Bacteria</taxon>
        <taxon>Bacillati</taxon>
        <taxon>Actinomycetota</taxon>
        <taxon>Actinomycetes</taxon>
        <taxon>Mycobacteriales</taxon>
        <taxon>Nocardiaceae</taxon>
        <taxon>Nocardia</taxon>
    </lineage>
</organism>
<keyword evidence="2 5" id="KW-0479">Metal-binding</keyword>
<sequence length="450" mass="49414">MSINRYLDGPFAPVTEEVTAFDLPSTGTVPRELAGRYLRIGPNPVRVHEPAAYQWTMGAGMVHGVRLRDGRAEWYRNRWVRSPSVSAQLGEEPKVVGGSPWGFAPNVQVVEHSGHTIALVEGGPPPYAMTYELDTVGESDLGRTPAGFCANAHSKVDRSTGELHSVAIQFGVEYVQHIVTDRGGVVRRAVDIPVPGNPNMHDFALTDNHVVLFDTPFVFSVERLGKGQVPVEWDHDRPTRVGVLPRTGAVPTWIETAPCEVSHVLNAYEMGAEIVIDLIVAPAHADITDVFGVPRTLERWRVDTAAGIVHRTGIDDRPQDFPRMNGLREVRPHRYGYTAGTELYRGASVLAQRPEAAYRNALLKHDLERGRTETHEFGADAAVSEPVFVPCAAPKTEDDGYIMTFVHNPIRGAADLVILAAQDFDGEPVARIHLPGRVPLGFHGNWIPDE</sequence>
<proteinExistence type="inferred from homology"/>
<dbReference type="PANTHER" id="PTHR10543">
    <property type="entry name" value="BETA-CAROTENE DIOXYGENASE"/>
    <property type="match status" value="1"/>
</dbReference>
<comment type="similarity">
    <text evidence="1 6">Belongs to the carotenoid oxygenase family.</text>
</comment>
<dbReference type="PANTHER" id="PTHR10543:SF89">
    <property type="entry name" value="CAROTENOID 9,10(9',10')-CLEAVAGE DIOXYGENASE 1"/>
    <property type="match status" value="1"/>
</dbReference>
<keyword evidence="4 5" id="KW-0408">Iron</keyword>
<evidence type="ECO:0000313" key="8">
    <source>
        <dbReference type="Proteomes" id="UP000266677"/>
    </source>
</evidence>
<accession>A0A3A4KEB9</accession>
<dbReference type="EMBL" id="QZFU01000023">
    <property type="protein sequence ID" value="RJO73855.1"/>
    <property type="molecule type" value="Genomic_DNA"/>
</dbReference>
<dbReference type="OrthoDB" id="6636843at2"/>
<protein>
    <recommendedName>
        <fullName evidence="6">Dioxygenase</fullName>
        <ecNumber evidence="6">1.13.11.-</ecNumber>
    </recommendedName>
</protein>
<dbReference type="EC" id="1.13.11.-" evidence="6"/>
<feature type="binding site" evidence="5">
    <location>
        <position position="153"/>
    </location>
    <ligand>
        <name>Fe cation</name>
        <dbReference type="ChEBI" id="CHEBI:24875"/>
        <note>catalytic</note>
    </ligand>
</feature>
<evidence type="ECO:0000313" key="7">
    <source>
        <dbReference type="EMBL" id="RJO73855.1"/>
    </source>
</evidence>
<dbReference type="GO" id="GO:0016121">
    <property type="term" value="P:carotene catabolic process"/>
    <property type="evidence" value="ECO:0007669"/>
    <property type="project" value="TreeGrafter"/>
</dbReference>
<dbReference type="AlphaFoldDB" id="A0A3A4KEB9"/>
<gene>
    <name evidence="7" type="ORF">D5S18_21575</name>
</gene>
<reference evidence="7 8" key="1">
    <citation type="submission" date="2018-09" db="EMBL/GenBank/DDBJ databases">
        <title>YIM PH21274 draft genome.</title>
        <authorList>
            <person name="Miao C."/>
        </authorList>
    </citation>
    <scope>NUCLEOTIDE SEQUENCE [LARGE SCALE GENOMIC DNA]</scope>
    <source>
        <strain evidence="7 8">YIM PH 21724</strain>
    </source>
</reference>
<dbReference type="RefSeq" id="WP_120042929.1">
    <property type="nucleotide sequence ID" value="NZ_QZFU01000023.1"/>
</dbReference>
<evidence type="ECO:0000256" key="1">
    <source>
        <dbReference type="ARBA" id="ARBA00006787"/>
    </source>
</evidence>
<feature type="binding site" evidence="5">
    <location>
        <position position="443"/>
    </location>
    <ligand>
        <name>Fe cation</name>
        <dbReference type="ChEBI" id="CHEBI:24875"/>
        <note>catalytic</note>
    </ligand>
</feature>
<evidence type="ECO:0000256" key="6">
    <source>
        <dbReference type="RuleBase" id="RU364048"/>
    </source>
</evidence>
<dbReference type="InterPro" id="IPR004294">
    <property type="entry name" value="Carotenoid_Oase"/>
</dbReference>
<keyword evidence="8" id="KW-1185">Reference proteome</keyword>
<comment type="caution">
    <text evidence="7">The sequence shown here is derived from an EMBL/GenBank/DDBJ whole genome shotgun (WGS) entry which is preliminary data.</text>
</comment>
<keyword evidence="6" id="KW-0223">Dioxygenase</keyword>
<feature type="binding site" evidence="5">
    <location>
        <position position="263"/>
    </location>
    <ligand>
        <name>Fe cation</name>
        <dbReference type="ChEBI" id="CHEBI:24875"/>
        <note>catalytic</note>
    </ligand>
</feature>
<dbReference type="Pfam" id="PF03055">
    <property type="entry name" value="RPE65"/>
    <property type="match status" value="1"/>
</dbReference>
<evidence type="ECO:0000256" key="2">
    <source>
        <dbReference type="ARBA" id="ARBA00022723"/>
    </source>
</evidence>
<evidence type="ECO:0000256" key="3">
    <source>
        <dbReference type="ARBA" id="ARBA00023002"/>
    </source>
</evidence>
<dbReference type="GO" id="GO:0046872">
    <property type="term" value="F:metal ion binding"/>
    <property type="evidence" value="ECO:0007669"/>
    <property type="project" value="UniProtKB-KW"/>
</dbReference>
<evidence type="ECO:0000256" key="5">
    <source>
        <dbReference type="PIRSR" id="PIRSR604294-1"/>
    </source>
</evidence>
<name>A0A3A4KEB9_9NOCA</name>
<dbReference type="Proteomes" id="UP000266677">
    <property type="component" value="Unassembled WGS sequence"/>
</dbReference>
<evidence type="ECO:0000256" key="4">
    <source>
        <dbReference type="ARBA" id="ARBA00023004"/>
    </source>
</evidence>
<comment type="cofactor">
    <cofactor evidence="5 6">
        <name>Fe(2+)</name>
        <dbReference type="ChEBI" id="CHEBI:29033"/>
    </cofactor>
    <text evidence="5 6">Binds 1 Fe(2+) ion per subunit.</text>
</comment>
<keyword evidence="3 6" id="KW-0560">Oxidoreductase</keyword>